<dbReference type="GO" id="GO:0051996">
    <property type="term" value="F:squalene synthase [NAD(P)H] activity"/>
    <property type="evidence" value="ECO:0007669"/>
    <property type="project" value="InterPro"/>
</dbReference>
<dbReference type="InterPro" id="IPR044843">
    <property type="entry name" value="Trans_IPPS_bact-type"/>
</dbReference>
<gene>
    <name evidence="2" type="ORF">N0B51_12810</name>
</gene>
<dbReference type="AlphaFoldDB" id="A0A9X2W3C2"/>
<proteinExistence type="predicted"/>
<evidence type="ECO:0000256" key="1">
    <source>
        <dbReference type="ARBA" id="ARBA00022679"/>
    </source>
</evidence>
<name>A0A9X2W3C2_9SPHN</name>
<dbReference type="SFLD" id="SFLDS00005">
    <property type="entry name" value="Isoprenoid_Synthase_Type_I"/>
    <property type="match status" value="1"/>
</dbReference>
<reference evidence="2" key="1">
    <citation type="submission" date="2022-09" db="EMBL/GenBank/DDBJ databases">
        <title>The genome sequence of Tsuneonella sp. YG55.</title>
        <authorList>
            <person name="Liu Y."/>
        </authorList>
    </citation>
    <scope>NUCLEOTIDE SEQUENCE</scope>
    <source>
        <strain evidence="2">YG55</strain>
    </source>
</reference>
<evidence type="ECO:0000313" key="3">
    <source>
        <dbReference type="Proteomes" id="UP001142648"/>
    </source>
</evidence>
<organism evidence="2 3">
    <name type="scientific">Tsuneonella litorea</name>
    <dbReference type="NCBI Taxonomy" id="2976475"/>
    <lineage>
        <taxon>Bacteria</taxon>
        <taxon>Pseudomonadati</taxon>
        <taxon>Pseudomonadota</taxon>
        <taxon>Alphaproteobacteria</taxon>
        <taxon>Sphingomonadales</taxon>
        <taxon>Erythrobacteraceae</taxon>
        <taxon>Tsuneonella</taxon>
    </lineage>
</organism>
<dbReference type="SFLD" id="SFLDG01018">
    <property type="entry name" value="Squalene/Phytoene_Synthase_Lik"/>
    <property type="match status" value="1"/>
</dbReference>
<evidence type="ECO:0000313" key="2">
    <source>
        <dbReference type="EMBL" id="MCT2559858.1"/>
    </source>
</evidence>
<keyword evidence="3" id="KW-1185">Reference proteome</keyword>
<dbReference type="InterPro" id="IPR033904">
    <property type="entry name" value="Trans_IPPS_HH"/>
</dbReference>
<dbReference type="SFLD" id="SFLDG01212">
    <property type="entry name" value="Phytoene_synthase_like"/>
    <property type="match status" value="1"/>
</dbReference>
<dbReference type="Proteomes" id="UP001142648">
    <property type="component" value="Unassembled WGS sequence"/>
</dbReference>
<dbReference type="InterPro" id="IPR019845">
    <property type="entry name" value="Squalene/phytoene_synthase_CS"/>
</dbReference>
<dbReference type="PROSITE" id="PS01045">
    <property type="entry name" value="SQUALEN_PHYTOEN_SYN_2"/>
    <property type="match status" value="1"/>
</dbReference>
<comment type="caution">
    <text evidence="2">The sequence shown here is derived from an EMBL/GenBank/DDBJ whole genome shotgun (WGS) entry which is preliminary data.</text>
</comment>
<keyword evidence="1" id="KW-0808">Transferase</keyword>
<dbReference type="InterPro" id="IPR002060">
    <property type="entry name" value="Squ/phyt_synthse"/>
</dbReference>
<dbReference type="InterPro" id="IPR008949">
    <property type="entry name" value="Isoprenoid_synthase_dom_sf"/>
</dbReference>
<dbReference type="RefSeq" id="WP_259962889.1">
    <property type="nucleotide sequence ID" value="NZ_JAOAMV010000006.1"/>
</dbReference>
<dbReference type="EMBL" id="JAOAMV010000006">
    <property type="protein sequence ID" value="MCT2559858.1"/>
    <property type="molecule type" value="Genomic_DNA"/>
</dbReference>
<protein>
    <submittedName>
        <fullName evidence="2">Phytoene/squalene synthase family protein</fullName>
    </submittedName>
</protein>
<dbReference type="CDD" id="cd00683">
    <property type="entry name" value="Trans_IPPS_HH"/>
    <property type="match status" value="1"/>
</dbReference>
<dbReference type="SUPFAM" id="SSF48576">
    <property type="entry name" value="Terpenoid synthases"/>
    <property type="match status" value="1"/>
</dbReference>
<sequence>MLAPSRILRTTPAQAGGGRERWDLVDEAEESIARGSKSFSLASRLFDRATRERVWLLYAWCRRCDDLADAQDHGGELGDQSGAEKRITAIRLLTERAFQGLPTADPAFDAFGLVARECGLTREMAEDVIMGFELDATDWRPRSEADLARYCYHVAGAVGVMMAIVMGVARDDGWMLDRACDLGIAFQLANIARDVAEDDRADRRYLPVEWMVEEDIEPGMVMHPHHRQELADIVARLIRRMERHEAWARLGAARLPFRSRWAVLAAARIYGAIGRRVRERGTHAWDNRVVIGRAEKLRHVSAAFWEALRNRPEDPGEPPLWNRSTILIDVRMSQPIPPPPMDPLPDA</sequence>
<dbReference type="Gene3D" id="1.10.600.10">
    <property type="entry name" value="Farnesyl Diphosphate Synthase"/>
    <property type="match status" value="1"/>
</dbReference>
<dbReference type="GO" id="GO:0016117">
    <property type="term" value="P:carotenoid biosynthetic process"/>
    <property type="evidence" value="ECO:0007669"/>
    <property type="project" value="UniProtKB-ARBA"/>
</dbReference>
<accession>A0A9X2W3C2</accession>
<dbReference type="PROSITE" id="PS01044">
    <property type="entry name" value="SQUALEN_PHYTOEN_SYN_1"/>
    <property type="match status" value="1"/>
</dbReference>
<dbReference type="Pfam" id="PF00494">
    <property type="entry name" value="SQS_PSY"/>
    <property type="match status" value="1"/>
</dbReference>
<dbReference type="PANTHER" id="PTHR31480">
    <property type="entry name" value="BIFUNCTIONAL LYCOPENE CYCLASE/PHYTOENE SYNTHASE"/>
    <property type="match status" value="1"/>
</dbReference>
<dbReference type="GO" id="GO:0004311">
    <property type="term" value="F:geranylgeranyl diphosphate synthase activity"/>
    <property type="evidence" value="ECO:0007669"/>
    <property type="project" value="InterPro"/>
</dbReference>